<protein>
    <submittedName>
        <fullName evidence="1">Uncharacterized protein</fullName>
    </submittedName>
</protein>
<name>A0A1R3KNS7_9ROSI</name>
<reference evidence="2" key="1">
    <citation type="submission" date="2013-09" db="EMBL/GenBank/DDBJ databases">
        <title>Corchorus olitorius genome sequencing.</title>
        <authorList>
            <person name="Alam M."/>
            <person name="Haque M.S."/>
            <person name="Islam M.S."/>
            <person name="Emdad E.M."/>
            <person name="Islam M.M."/>
            <person name="Ahmed B."/>
            <person name="Halim A."/>
            <person name="Hossen Q.M.M."/>
            <person name="Hossain M.Z."/>
            <person name="Ahmed R."/>
            <person name="Khan M.M."/>
            <person name="Islam R."/>
            <person name="Rashid M.M."/>
            <person name="Khan S.A."/>
            <person name="Rahman M.S."/>
            <person name="Alam M."/>
            <person name="Yahiya A.S."/>
            <person name="Khan M.S."/>
            <person name="Azam M.S."/>
            <person name="Haque T."/>
            <person name="Lashkar M.Z.H."/>
            <person name="Akhand A.I."/>
            <person name="Morshed G."/>
            <person name="Roy S."/>
            <person name="Uddin K.S."/>
            <person name="Rabeya T."/>
            <person name="Hossain A.S."/>
            <person name="Chowdhury A."/>
            <person name="Snigdha A.R."/>
            <person name="Mortoza M.S."/>
            <person name="Matin S.A."/>
            <person name="Hoque S.M.E."/>
            <person name="Islam M.K."/>
            <person name="Roy D.K."/>
            <person name="Haider R."/>
            <person name="Moosa M.M."/>
            <person name="Elias S.M."/>
            <person name="Hasan A.M."/>
            <person name="Jahan S."/>
            <person name="Shafiuddin M."/>
            <person name="Mahmood N."/>
            <person name="Shommy N.S."/>
        </authorList>
    </citation>
    <scope>NUCLEOTIDE SEQUENCE [LARGE SCALE GENOMIC DNA]</scope>
    <source>
        <strain evidence="2">cv. O-4</strain>
    </source>
</reference>
<evidence type="ECO:0000313" key="1">
    <source>
        <dbReference type="EMBL" id="OMP08714.1"/>
    </source>
</evidence>
<evidence type="ECO:0000313" key="2">
    <source>
        <dbReference type="Proteomes" id="UP000187203"/>
    </source>
</evidence>
<gene>
    <name evidence="1" type="ORF">COLO4_06183</name>
</gene>
<dbReference type="EMBL" id="AWUE01012642">
    <property type="protein sequence ID" value="OMP08714.1"/>
    <property type="molecule type" value="Genomic_DNA"/>
</dbReference>
<comment type="caution">
    <text evidence="1">The sequence shown here is derived from an EMBL/GenBank/DDBJ whole genome shotgun (WGS) entry which is preliminary data.</text>
</comment>
<organism evidence="1 2">
    <name type="scientific">Corchorus olitorius</name>
    <dbReference type="NCBI Taxonomy" id="93759"/>
    <lineage>
        <taxon>Eukaryota</taxon>
        <taxon>Viridiplantae</taxon>
        <taxon>Streptophyta</taxon>
        <taxon>Embryophyta</taxon>
        <taxon>Tracheophyta</taxon>
        <taxon>Spermatophyta</taxon>
        <taxon>Magnoliopsida</taxon>
        <taxon>eudicotyledons</taxon>
        <taxon>Gunneridae</taxon>
        <taxon>Pentapetalae</taxon>
        <taxon>rosids</taxon>
        <taxon>malvids</taxon>
        <taxon>Malvales</taxon>
        <taxon>Malvaceae</taxon>
        <taxon>Grewioideae</taxon>
        <taxon>Apeibeae</taxon>
        <taxon>Corchorus</taxon>
    </lineage>
</organism>
<proteinExistence type="predicted"/>
<dbReference type="AlphaFoldDB" id="A0A1R3KNS7"/>
<dbReference type="Proteomes" id="UP000187203">
    <property type="component" value="Unassembled WGS sequence"/>
</dbReference>
<keyword evidence="2" id="KW-1185">Reference proteome</keyword>
<sequence>MLTTTGRVRMPANNRVHGSAVLQTHGIRIRRLPPLNPMKASGGLKPRRDIRVSFWEEKHRGRRGDGGRGLLAALV</sequence>
<accession>A0A1R3KNS7</accession>